<evidence type="ECO:0000256" key="5">
    <source>
        <dbReference type="ARBA" id="ARBA00023002"/>
    </source>
</evidence>
<dbReference type="InterPro" id="IPR009075">
    <property type="entry name" value="AcylCo_DH/oxidase_C"/>
</dbReference>
<dbReference type="InterPro" id="IPR046373">
    <property type="entry name" value="Acyl-CoA_Oxase/DH_mid-dom_sf"/>
</dbReference>
<dbReference type="Pfam" id="PF02771">
    <property type="entry name" value="Acyl-CoA_dh_N"/>
    <property type="match status" value="1"/>
</dbReference>
<dbReference type="SUPFAM" id="SSF47203">
    <property type="entry name" value="Acyl-CoA dehydrogenase C-terminal domain-like"/>
    <property type="match status" value="1"/>
</dbReference>
<comment type="similarity">
    <text evidence="2">Belongs to the acyl-CoA dehydrogenase family.</text>
</comment>
<name>A0A5S9PQ30_9GAMM</name>
<dbReference type="Gene3D" id="1.10.540.10">
    <property type="entry name" value="Acyl-CoA dehydrogenase/oxidase, N-terminal domain"/>
    <property type="match status" value="1"/>
</dbReference>
<dbReference type="SUPFAM" id="SSF56645">
    <property type="entry name" value="Acyl-CoA dehydrogenase NM domain-like"/>
    <property type="match status" value="1"/>
</dbReference>
<dbReference type="Proteomes" id="UP000441399">
    <property type="component" value="Unassembled WGS sequence"/>
</dbReference>
<proteinExistence type="inferred from homology"/>
<protein>
    <submittedName>
        <fullName evidence="8">Acyl-CoA dehydrogenase</fullName>
        <ecNumber evidence="8">1.3.99.-</ecNumber>
    </submittedName>
</protein>
<dbReference type="EMBL" id="CACSIO010000012">
    <property type="protein sequence ID" value="CAA0106308.1"/>
    <property type="molecule type" value="Genomic_DNA"/>
</dbReference>
<keyword evidence="5 8" id="KW-0560">Oxidoreductase</keyword>
<keyword evidence="4" id="KW-0274">FAD</keyword>
<dbReference type="PANTHER" id="PTHR43884:SF20">
    <property type="entry name" value="ACYL-COA DEHYDROGENASE FADE28"/>
    <property type="match status" value="1"/>
</dbReference>
<dbReference type="PANTHER" id="PTHR43884">
    <property type="entry name" value="ACYL-COA DEHYDROGENASE"/>
    <property type="match status" value="1"/>
</dbReference>
<evidence type="ECO:0000259" key="6">
    <source>
        <dbReference type="Pfam" id="PF00441"/>
    </source>
</evidence>
<evidence type="ECO:0000259" key="7">
    <source>
        <dbReference type="Pfam" id="PF02771"/>
    </source>
</evidence>
<reference evidence="8 9" key="1">
    <citation type="submission" date="2019-11" db="EMBL/GenBank/DDBJ databases">
        <authorList>
            <person name="Holert J."/>
        </authorList>
    </citation>
    <scope>NUCLEOTIDE SEQUENCE [LARGE SCALE GENOMIC DNA]</scope>
    <source>
        <strain evidence="8">SB11_3</strain>
    </source>
</reference>
<dbReference type="Gene3D" id="1.20.140.10">
    <property type="entry name" value="Butyryl-CoA Dehydrogenase, subunit A, domain 3"/>
    <property type="match status" value="1"/>
</dbReference>
<evidence type="ECO:0000256" key="3">
    <source>
        <dbReference type="ARBA" id="ARBA00022630"/>
    </source>
</evidence>
<sequence>MEFAFTEEQQMIRDTAESFLTDVSASEAIRAAMATEQGYDSELWSRICTELYFQAVTIPEDFGGMGLGYVELVAVMEQMGRFLLCAPYFSTVCMASTALLVAANEEQQAEYFGKILEGETATLAFTANGKWDASGVEATFKKDGDSIVLNGSYRYVIDGHTAQNLVLAAREEGTSGDDGIALFVLPADTAGVTRTWLPTMDQTRKQAQIELVNVALTSANLMAENAADDLAKILDLATICLAAEQVGGAAQILDMTVAYTKERVQFNRPVASFQSVKHKAADMMTKAEAARSGVYYAACIAQDALVNGPLAGELREAASIIKSDVSDAYFQNAGDAIQLHGGVGFTWEYDVHMYFKRAKATEHFLGNASYHRERLAELLLD</sequence>
<dbReference type="CDD" id="cd00567">
    <property type="entry name" value="ACAD"/>
    <property type="match status" value="1"/>
</dbReference>
<dbReference type="OrthoDB" id="7053515at2"/>
<accession>A0A5S9PQ30</accession>
<keyword evidence="9" id="KW-1185">Reference proteome</keyword>
<dbReference type="EC" id="1.3.99.-" evidence="8"/>
<evidence type="ECO:0000256" key="2">
    <source>
        <dbReference type="ARBA" id="ARBA00009347"/>
    </source>
</evidence>
<feature type="domain" description="Acyl-CoA dehydrogenase/oxidase C-terminal" evidence="6">
    <location>
        <begin position="234"/>
        <end position="378"/>
    </location>
</feature>
<dbReference type="AlphaFoldDB" id="A0A5S9PQ30"/>
<organism evidence="8 9">
    <name type="scientific">BD1-7 clade bacterium</name>
    <dbReference type="NCBI Taxonomy" id="2029982"/>
    <lineage>
        <taxon>Bacteria</taxon>
        <taxon>Pseudomonadati</taxon>
        <taxon>Pseudomonadota</taxon>
        <taxon>Gammaproteobacteria</taxon>
        <taxon>Cellvibrionales</taxon>
        <taxon>Spongiibacteraceae</taxon>
        <taxon>BD1-7 clade</taxon>
    </lineage>
</organism>
<evidence type="ECO:0000313" key="9">
    <source>
        <dbReference type="Proteomes" id="UP000441399"/>
    </source>
</evidence>
<keyword evidence="3" id="KW-0285">Flavoprotein</keyword>
<evidence type="ECO:0000256" key="1">
    <source>
        <dbReference type="ARBA" id="ARBA00001974"/>
    </source>
</evidence>
<dbReference type="InterPro" id="IPR013786">
    <property type="entry name" value="AcylCoA_DH/ox_N"/>
</dbReference>
<dbReference type="GO" id="GO:0003995">
    <property type="term" value="F:acyl-CoA dehydrogenase activity"/>
    <property type="evidence" value="ECO:0007669"/>
    <property type="project" value="TreeGrafter"/>
</dbReference>
<dbReference type="GO" id="GO:0050660">
    <property type="term" value="F:flavin adenine dinucleotide binding"/>
    <property type="evidence" value="ECO:0007669"/>
    <property type="project" value="InterPro"/>
</dbReference>
<comment type="cofactor">
    <cofactor evidence="1">
        <name>FAD</name>
        <dbReference type="ChEBI" id="CHEBI:57692"/>
    </cofactor>
</comment>
<dbReference type="InterPro" id="IPR009100">
    <property type="entry name" value="AcylCoA_DH/oxidase_NM_dom_sf"/>
</dbReference>
<evidence type="ECO:0000313" key="8">
    <source>
        <dbReference type="EMBL" id="CAA0106308.1"/>
    </source>
</evidence>
<dbReference type="Pfam" id="PF00441">
    <property type="entry name" value="Acyl-CoA_dh_1"/>
    <property type="match status" value="1"/>
</dbReference>
<dbReference type="Gene3D" id="2.40.110.10">
    <property type="entry name" value="Butyryl-CoA Dehydrogenase, subunit A, domain 2"/>
    <property type="match status" value="1"/>
</dbReference>
<dbReference type="InterPro" id="IPR036250">
    <property type="entry name" value="AcylCo_DH-like_C"/>
</dbReference>
<evidence type="ECO:0000256" key="4">
    <source>
        <dbReference type="ARBA" id="ARBA00022827"/>
    </source>
</evidence>
<dbReference type="InterPro" id="IPR037069">
    <property type="entry name" value="AcylCoA_DH/ox_N_sf"/>
</dbReference>
<feature type="domain" description="Acyl-CoA dehydrogenase/oxidase N-terminal" evidence="7">
    <location>
        <begin position="6"/>
        <end position="119"/>
    </location>
</feature>
<gene>
    <name evidence="8" type="primary">acdA_1</name>
    <name evidence="8" type="ORF">OPDIPICF_01046</name>
</gene>